<dbReference type="InterPro" id="IPR036594">
    <property type="entry name" value="Meth_synthase_dom"/>
</dbReference>
<evidence type="ECO:0000259" key="5">
    <source>
        <dbReference type="PROSITE" id="PS50937"/>
    </source>
</evidence>
<keyword evidence="3" id="KW-0238">DNA-binding</keyword>
<evidence type="ECO:0000256" key="4">
    <source>
        <dbReference type="ARBA" id="ARBA00023163"/>
    </source>
</evidence>
<protein>
    <submittedName>
        <fullName evidence="6">MerR family transcriptional regulator</fullName>
    </submittedName>
</protein>
<keyword evidence="2" id="KW-0805">Transcription regulation</keyword>
<dbReference type="Pfam" id="PF13411">
    <property type="entry name" value="MerR_1"/>
    <property type="match status" value="1"/>
</dbReference>
<dbReference type="InterPro" id="IPR003759">
    <property type="entry name" value="Cbl-bd_cap"/>
</dbReference>
<dbReference type="SMART" id="SM00422">
    <property type="entry name" value="HTH_MERR"/>
    <property type="match status" value="1"/>
</dbReference>
<dbReference type="CDD" id="cd01104">
    <property type="entry name" value="HTH_MlrA-CarA"/>
    <property type="match status" value="1"/>
</dbReference>
<reference evidence="7" key="1">
    <citation type="journal article" date="2019" name="Int. J. Syst. Evol. Microbiol.">
        <title>The Global Catalogue of Microorganisms (GCM) 10K type strain sequencing project: providing services to taxonomists for standard genome sequencing and annotation.</title>
        <authorList>
            <consortium name="The Broad Institute Genomics Platform"/>
            <consortium name="The Broad Institute Genome Sequencing Center for Infectious Disease"/>
            <person name="Wu L."/>
            <person name="Ma J."/>
        </authorList>
    </citation>
    <scope>NUCLEOTIDE SEQUENCE [LARGE SCALE GENOMIC DNA]</scope>
    <source>
        <strain evidence="7">KCTC 42423</strain>
    </source>
</reference>
<dbReference type="InterPro" id="IPR036724">
    <property type="entry name" value="Cobalamin-bd_sf"/>
</dbReference>
<gene>
    <name evidence="6" type="ORF">ACFSTE_16195</name>
</gene>
<dbReference type="SUPFAM" id="SSF52242">
    <property type="entry name" value="Cobalamin (vitamin B12)-binding domain"/>
    <property type="match status" value="1"/>
</dbReference>
<name>A0ABW5NC14_9FLAO</name>
<dbReference type="Gene3D" id="1.10.1240.10">
    <property type="entry name" value="Methionine synthase domain"/>
    <property type="match status" value="1"/>
</dbReference>
<dbReference type="SUPFAM" id="SSF46955">
    <property type="entry name" value="Putative DNA-binding domain"/>
    <property type="match status" value="1"/>
</dbReference>
<dbReference type="EMBL" id="JBHULX010000039">
    <property type="protein sequence ID" value="MFD2592381.1"/>
    <property type="molecule type" value="Genomic_DNA"/>
</dbReference>
<dbReference type="InterPro" id="IPR009061">
    <property type="entry name" value="DNA-bd_dom_put_sf"/>
</dbReference>
<evidence type="ECO:0000256" key="3">
    <source>
        <dbReference type="ARBA" id="ARBA00023125"/>
    </source>
</evidence>
<evidence type="ECO:0000313" key="6">
    <source>
        <dbReference type="EMBL" id="MFD2592381.1"/>
    </source>
</evidence>
<dbReference type="PANTHER" id="PTHR30204">
    <property type="entry name" value="REDOX-CYCLING DRUG-SENSING TRANSCRIPTIONAL ACTIVATOR SOXR"/>
    <property type="match status" value="1"/>
</dbReference>
<dbReference type="Pfam" id="PF02607">
    <property type="entry name" value="B12-binding_2"/>
    <property type="match status" value="1"/>
</dbReference>
<accession>A0ABW5NC14</accession>
<evidence type="ECO:0000256" key="1">
    <source>
        <dbReference type="ARBA" id="ARBA00022491"/>
    </source>
</evidence>
<dbReference type="Proteomes" id="UP001597459">
    <property type="component" value="Unassembled WGS sequence"/>
</dbReference>
<dbReference type="InterPro" id="IPR047057">
    <property type="entry name" value="MerR_fam"/>
</dbReference>
<dbReference type="Gene3D" id="3.40.50.280">
    <property type="entry name" value="Cobalamin-binding domain"/>
    <property type="match status" value="1"/>
</dbReference>
<keyword evidence="7" id="KW-1185">Reference proteome</keyword>
<proteinExistence type="predicted"/>
<dbReference type="InterPro" id="IPR000551">
    <property type="entry name" value="MerR-type_HTH_dom"/>
</dbReference>
<sequence length="297" mass="34450">MEAIKKHFSIKDLENLSGIKAHTIRIWEKRYGLLSPLRTKSNIRYYDLESLQKLLNIVLLYNNGVKISKIAKLDFEEIAKEAEKVVNDQSDHSPVISAMKVSMLNFDQRLFFSTYDSLSKEKTFSEIFKEVFIPLLNEIGFLWQVDTITPSHEHFICNLIKQKIYIHSEALLKNTLSESIGSKTFVLYLPEKEIHELGLLYVNYELLAKGYHVIYLGQSVPIESLKDLVKFYDDITFVSYFTVAPVKDDIDQYLQEFLEEINCPLWILGQMVTHITPSKIKDNVRLFTSIKDIVTAI</sequence>
<evidence type="ECO:0000313" key="7">
    <source>
        <dbReference type="Proteomes" id="UP001597459"/>
    </source>
</evidence>
<evidence type="ECO:0000256" key="2">
    <source>
        <dbReference type="ARBA" id="ARBA00023015"/>
    </source>
</evidence>
<keyword evidence="1" id="KW-0678">Repressor</keyword>
<organism evidence="6 7">
    <name type="scientific">Aquimarina hainanensis</name>
    <dbReference type="NCBI Taxonomy" id="1578017"/>
    <lineage>
        <taxon>Bacteria</taxon>
        <taxon>Pseudomonadati</taxon>
        <taxon>Bacteroidota</taxon>
        <taxon>Flavobacteriia</taxon>
        <taxon>Flavobacteriales</taxon>
        <taxon>Flavobacteriaceae</taxon>
        <taxon>Aquimarina</taxon>
    </lineage>
</organism>
<dbReference type="PROSITE" id="PS50937">
    <property type="entry name" value="HTH_MERR_2"/>
    <property type="match status" value="1"/>
</dbReference>
<dbReference type="RefSeq" id="WP_378254359.1">
    <property type="nucleotide sequence ID" value="NZ_JBHSJV010000001.1"/>
</dbReference>
<keyword evidence="4" id="KW-0804">Transcription</keyword>
<feature type="domain" description="HTH merR-type" evidence="5">
    <location>
        <begin position="7"/>
        <end position="73"/>
    </location>
</feature>
<dbReference type="PANTHER" id="PTHR30204:SF69">
    <property type="entry name" value="MERR-FAMILY TRANSCRIPTIONAL REGULATOR"/>
    <property type="match status" value="1"/>
</dbReference>
<dbReference type="Gene3D" id="1.10.1660.10">
    <property type="match status" value="1"/>
</dbReference>
<comment type="caution">
    <text evidence="6">The sequence shown here is derived from an EMBL/GenBank/DDBJ whole genome shotgun (WGS) entry which is preliminary data.</text>
</comment>